<keyword evidence="4" id="KW-1185">Reference proteome</keyword>
<dbReference type="EMBL" id="BPVZ01000001">
    <property type="protein sequence ID" value="GKU85919.1"/>
    <property type="molecule type" value="Genomic_DNA"/>
</dbReference>
<comment type="caution">
    <text evidence="3">The sequence shown here is derived from an EMBL/GenBank/DDBJ whole genome shotgun (WGS) entry which is preliminary data.</text>
</comment>
<dbReference type="Proteomes" id="UP001054252">
    <property type="component" value="Unassembled WGS sequence"/>
</dbReference>
<dbReference type="AlphaFoldDB" id="A0AAV5HJR6"/>
<reference evidence="3 4" key="1">
    <citation type="journal article" date="2021" name="Commun. Biol.">
        <title>The genome of Shorea leprosula (Dipterocarpaceae) highlights the ecological relevance of drought in aseasonal tropical rainforests.</title>
        <authorList>
            <person name="Ng K.K.S."/>
            <person name="Kobayashi M.J."/>
            <person name="Fawcett J.A."/>
            <person name="Hatakeyama M."/>
            <person name="Paape T."/>
            <person name="Ng C.H."/>
            <person name="Ang C.C."/>
            <person name="Tnah L.H."/>
            <person name="Lee C.T."/>
            <person name="Nishiyama T."/>
            <person name="Sese J."/>
            <person name="O'Brien M.J."/>
            <person name="Copetti D."/>
            <person name="Mohd Noor M.I."/>
            <person name="Ong R.C."/>
            <person name="Putra M."/>
            <person name="Sireger I.Z."/>
            <person name="Indrioko S."/>
            <person name="Kosugi Y."/>
            <person name="Izuno A."/>
            <person name="Isagi Y."/>
            <person name="Lee S.L."/>
            <person name="Shimizu K.K."/>
        </authorList>
    </citation>
    <scope>NUCLEOTIDE SEQUENCE [LARGE SCALE GENOMIC DNA]</scope>
    <source>
        <strain evidence="3">214</strain>
    </source>
</reference>
<feature type="domain" description="DC1" evidence="2">
    <location>
        <begin position="7"/>
        <end position="53"/>
    </location>
</feature>
<dbReference type="PANTHER" id="PTHR46288:SF27">
    <property type="entry name" value="CYSTEINE_HISTIDINE-RICH C1 DOMAIN FAMILY PROTEIN"/>
    <property type="match status" value="1"/>
</dbReference>
<keyword evidence="1" id="KW-0677">Repeat</keyword>
<evidence type="ECO:0000256" key="1">
    <source>
        <dbReference type="ARBA" id="ARBA00022737"/>
    </source>
</evidence>
<gene>
    <name evidence="3" type="ORF">SLEP1_g519</name>
</gene>
<accession>A0AAV5HJR6</accession>
<evidence type="ECO:0000313" key="3">
    <source>
        <dbReference type="EMBL" id="GKU85919.1"/>
    </source>
</evidence>
<dbReference type="Pfam" id="PF03107">
    <property type="entry name" value="C1_2"/>
    <property type="match status" value="1"/>
</dbReference>
<dbReference type="SUPFAM" id="SSF57889">
    <property type="entry name" value="Cysteine-rich domain"/>
    <property type="match status" value="1"/>
</dbReference>
<organism evidence="3 4">
    <name type="scientific">Rubroshorea leprosula</name>
    <dbReference type="NCBI Taxonomy" id="152421"/>
    <lineage>
        <taxon>Eukaryota</taxon>
        <taxon>Viridiplantae</taxon>
        <taxon>Streptophyta</taxon>
        <taxon>Embryophyta</taxon>
        <taxon>Tracheophyta</taxon>
        <taxon>Spermatophyta</taxon>
        <taxon>Magnoliopsida</taxon>
        <taxon>eudicotyledons</taxon>
        <taxon>Gunneridae</taxon>
        <taxon>Pentapetalae</taxon>
        <taxon>rosids</taxon>
        <taxon>malvids</taxon>
        <taxon>Malvales</taxon>
        <taxon>Dipterocarpaceae</taxon>
        <taxon>Rubroshorea</taxon>
    </lineage>
</organism>
<name>A0AAV5HJR6_9ROSI</name>
<protein>
    <recommendedName>
        <fullName evidence="2">DC1 domain-containing protein</fullName>
    </recommendedName>
</protein>
<proteinExistence type="predicted"/>
<dbReference type="PANTHER" id="PTHR46288">
    <property type="entry name" value="PHORBOL-ESTER/DAG-TYPE DOMAIN-CONTAINING PROTEIN"/>
    <property type="match status" value="1"/>
</dbReference>
<evidence type="ECO:0000259" key="2">
    <source>
        <dbReference type="Pfam" id="PF03107"/>
    </source>
</evidence>
<evidence type="ECO:0000313" key="4">
    <source>
        <dbReference type="Proteomes" id="UP001054252"/>
    </source>
</evidence>
<dbReference type="InterPro" id="IPR004146">
    <property type="entry name" value="DC1"/>
</dbReference>
<dbReference type="InterPro" id="IPR046349">
    <property type="entry name" value="C1-like_sf"/>
</dbReference>
<sequence length="87" mass="9849">MEIKFCSHGHPLVLAEEMDDESPKNYCFGCEEAVEGSSYSCGKCIFFLHKNCAQLPVAMFLLILIVWQCPSWGNHSSMLMMNTMSHL</sequence>